<organism evidence="1">
    <name type="scientific">Octopus bimaculoides</name>
    <name type="common">California two-spotted octopus</name>
    <dbReference type="NCBI Taxonomy" id="37653"/>
    <lineage>
        <taxon>Eukaryota</taxon>
        <taxon>Metazoa</taxon>
        <taxon>Spiralia</taxon>
        <taxon>Lophotrochozoa</taxon>
        <taxon>Mollusca</taxon>
        <taxon>Cephalopoda</taxon>
        <taxon>Coleoidea</taxon>
        <taxon>Octopodiformes</taxon>
        <taxon>Octopoda</taxon>
        <taxon>Incirrata</taxon>
        <taxon>Octopodidae</taxon>
        <taxon>Octopus</taxon>
    </lineage>
</organism>
<gene>
    <name evidence="1" type="ORF">OCBIM_22012481mg</name>
</gene>
<dbReference type="KEGG" id="obi:106870065"/>
<reference evidence="1" key="1">
    <citation type="submission" date="2015-07" db="EMBL/GenBank/DDBJ databases">
        <title>MeaNS - Measles Nucleotide Surveillance Program.</title>
        <authorList>
            <person name="Tran T."/>
            <person name="Druce J."/>
        </authorList>
    </citation>
    <scope>NUCLEOTIDE SEQUENCE</scope>
    <source>
        <strain evidence="1">UCB-OBI-ISO-001</strain>
        <tissue evidence="1">Gonad</tissue>
    </source>
</reference>
<accession>A0A0L8HKG9</accession>
<proteinExistence type="predicted"/>
<protein>
    <submittedName>
        <fullName evidence="1">Uncharacterized protein</fullName>
    </submittedName>
</protein>
<name>A0A0L8HKG9_OCTBM</name>
<dbReference type="EMBL" id="KQ417917">
    <property type="protein sequence ID" value="KOF89736.1"/>
    <property type="molecule type" value="Genomic_DNA"/>
</dbReference>
<sequence>MRQLLYQTNDPVAITRNAEEIFNRNLQRLKSKNQFYMEMKQATEEWKFSTPQILPPTPFTNQQTHKTKQSHLIQNYELNGNARQMPLDTSLSIKFPRMMRVDIKS</sequence>
<evidence type="ECO:0000313" key="1">
    <source>
        <dbReference type="EMBL" id="KOF89736.1"/>
    </source>
</evidence>
<dbReference type="AlphaFoldDB" id="A0A0L8HKG9"/>